<comment type="similarity">
    <text evidence="3">Belongs to the prokaryotic molybdopterin-containing oxidoreductase family.</text>
</comment>
<gene>
    <name evidence="13" type="primary">dmsA</name>
    <name evidence="13" type="ORF">NCTC11862_01447</name>
</gene>
<dbReference type="AlphaFoldDB" id="A0A376CPQ1"/>
<dbReference type="InterPro" id="IPR027467">
    <property type="entry name" value="MopterinOxRdtase_cofactor_BS"/>
</dbReference>
<evidence type="ECO:0000256" key="5">
    <source>
        <dbReference type="ARBA" id="ARBA00022505"/>
    </source>
</evidence>
<evidence type="ECO:0000256" key="8">
    <source>
        <dbReference type="ARBA" id="ARBA00023002"/>
    </source>
</evidence>
<dbReference type="EMBL" id="UFXQ01000001">
    <property type="protein sequence ID" value="STC69648.1"/>
    <property type="molecule type" value="Genomic_DNA"/>
</dbReference>
<keyword evidence="6" id="KW-0479">Metal-binding</keyword>
<evidence type="ECO:0000256" key="11">
    <source>
        <dbReference type="SAM" id="MobiDB-lite"/>
    </source>
</evidence>
<proteinExistence type="inferred from homology"/>
<evidence type="ECO:0000256" key="9">
    <source>
        <dbReference type="ARBA" id="ARBA00023004"/>
    </source>
</evidence>
<dbReference type="Gene3D" id="3.40.50.12440">
    <property type="match status" value="1"/>
</dbReference>
<dbReference type="InterPro" id="IPR050612">
    <property type="entry name" value="Prok_Mopterin_Oxidored"/>
</dbReference>
<dbReference type="PROSITE" id="PS00490">
    <property type="entry name" value="MOLYBDOPTERIN_PROK_2"/>
    <property type="match status" value="1"/>
</dbReference>
<dbReference type="STRING" id="35756.GCA_001044155_00917"/>
<dbReference type="GO" id="GO:0030288">
    <property type="term" value="C:outer membrane-bounded periplasmic space"/>
    <property type="evidence" value="ECO:0007669"/>
    <property type="project" value="TreeGrafter"/>
</dbReference>
<dbReference type="SUPFAM" id="SSF50692">
    <property type="entry name" value="ADC-like"/>
    <property type="match status" value="1"/>
</dbReference>
<keyword evidence="8 13" id="KW-0560">Oxidoreductase</keyword>
<evidence type="ECO:0000313" key="14">
    <source>
        <dbReference type="Proteomes" id="UP000254467"/>
    </source>
</evidence>
<dbReference type="CDD" id="cd02770">
    <property type="entry name" value="MopB_DmsA-EC"/>
    <property type="match status" value="1"/>
</dbReference>
<dbReference type="FunFam" id="3.40.228.10:FF:000004">
    <property type="entry name" value="Dimethyl sulfoxide reductase subunit A"/>
    <property type="match status" value="1"/>
</dbReference>
<dbReference type="InterPro" id="IPR006656">
    <property type="entry name" value="Mopterin_OxRdtase"/>
</dbReference>
<keyword evidence="9" id="KW-0408">Iron</keyword>
<evidence type="ECO:0000256" key="6">
    <source>
        <dbReference type="ARBA" id="ARBA00022723"/>
    </source>
</evidence>
<dbReference type="Gene3D" id="3.40.228.10">
    <property type="entry name" value="Dimethylsulfoxide Reductase, domain 2"/>
    <property type="match status" value="1"/>
</dbReference>
<comment type="cofactor">
    <cofactor evidence="1">
        <name>Mo-bis(molybdopterin guanine dinucleotide)</name>
        <dbReference type="ChEBI" id="CHEBI:60539"/>
    </cofactor>
</comment>
<dbReference type="PANTHER" id="PTHR43742:SF3">
    <property type="entry name" value="DIMETHYL SULFOXIDE REDUCTASE DMSA"/>
    <property type="match status" value="1"/>
</dbReference>
<dbReference type="OrthoDB" id="7376058at2"/>
<dbReference type="NCBIfam" id="TIGR02166">
    <property type="entry name" value="dmsA_ynfE"/>
    <property type="match status" value="1"/>
</dbReference>
<dbReference type="InterPro" id="IPR011888">
    <property type="entry name" value="Anaer_DMSO_reductase"/>
</dbReference>
<protein>
    <submittedName>
        <fullName evidence="13">Dimethyl sulfoxide reductase chain A</fullName>
        <ecNumber evidence="13">1.8.5.3</ecNumber>
        <ecNumber evidence="13">1.8.99.-</ecNumber>
    </submittedName>
</protein>
<dbReference type="GO" id="GO:0009055">
    <property type="term" value="F:electron transfer activity"/>
    <property type="evidence" value="ECO:0007669"/>
    <property type="project" value="TreeGrafter"/>
</dbReference>
<keyword evidence="10" id="KW-0411">Iron-sulfur</keyword>
<evidence type="ECO:0000259" key="12">
    <source>
        <dbReference type="PROSITE" id="PS51669"/>
    </source>
</evidence>
<evidence type="ECO:0000256" key="3">
    <source>
        <dbReference type="ARBA" id="ARBA00010312"/>
    </source>
</evidence>
<name>A0A376CPQ1_9CORY</name>
<dbReference type="InterPro" id="IPR006655">
    <property type="entry name" value="Mopterin_OxRdtase_prok_CS"/>
</dbReference>
<feature type="compositionally biased region" description="Polar residues" evidence="11">
    <location>
        <begin position="1"/>
        <end position="22"/>
    </location>
</feature>
<accession>A0A376CPQ1</accession>
<evidence type="ECO:0000256" key="10">
    <source>
        <dbReference type="ARBA" id="ARBA00023014"/>
    </source>
</evidence>
<evidence type="ECO:0000256" key="4">
    <source>
        <dbReference type="ARBA" id="ARBA00022485"/>
    </source>
</evidence>
<dbReference type="SUPFAM" id="SSF53706">
    <property type="entry name" value="Formate dehydrogenase/DMSO reductase, domains 1-3"/>
    <property type="match status" value="1"/>
</dbReference>
<evidence type="ECO:0000256" key="2">
    <source>
        <dbReference type="ARBA" id="ARBA00001966"/>
    </source>
</evidence>
<dbReference type="PROSITE" id="PS51318">
    <property type="entry name" value="TAT"/>
    <property type="match status" value="1"/>
</dbReference>
<dbReference type="InterPro" id="IPR009010">
    <property type="entry name" value="Asp_de-COase-like_dom_sf"/>
</dbReference>
<dbReference type="SMART" id="SM00926">
    <property type="entry name" value="Molybdop_Fe4S4"/>
    <property type="match status" value="1"/>
</dbReference>
<dbReference type="InterPro" id="IPR006311">
    <property type="entry name" value="TAT_signal"/>
</dbReference>
<comment type="cofactor">
    <cofactor evidence="2">
        <name>[4Fe-4S] cluster</name>
        <dbReference type="ChEBI" id="CHEBI:49883"/>
    </cofactor>
</comment>
<reference evidence="13 14" key="1">
    <citation type="submission" date="2018-06" db="EMBL/GenBank/DDBJ databases">
        <authorList>
            <consortium name="Pathogen Informatics"/>
            <person name="Doyle S."/>
        </authorList>
    </citation>
    <scope>NUCLEOTIDE SEQUENCE [LARGE SCALE GENOMIC DNA]</scope>
    <source>
        <strain evidence="13 14">NCTC11862</strain>
    </source>
</reference>
<dbReference type="GO" id="GO:0009389">
    <property type="term" value="F:dimethyl sulfoxide reductase activity"/>
    <property type="evidence" value="ECO:0007669"/>
    <property type="project" value="InterPro"/>
</dbReference>
<dbReference type="EC" id="1.8.5.3" evidence="13"/>
<feature type="region of interest" description="Disordered" evidence="11">
    <location>
        <begin position="1"/>
        <end position="23"/>
    </location>
</feature>
<dbReference type="GO" id="GO:0043546">
    <property type="term" value="F:molybdopterin cofactor binding"/>
    <property type="evidence" value="ECO:0007669"/>
    <property type="project" value="InterPro"/>
</dbReference>
<dbReference type="Gene3D" id="3.40.50.740">
    <property type="match status" value="1"/>
</dbReference>
<sequence>MTSATPQASPTGPTEQPSQSGINRRGFLKWSGLVGGTALAVGAAGAAGPGGGTLLSGSPGVGPANAAENAPDPDFVWSSCTVNCGSRCPLKLQVEDGRVTRVLPEDEGDNEIGSQQIRACVRGRSIRHRIYNPDRLKTPLKRKPGTERGAGEWEEISWDQALDEIADKMKELIADYGNESIYLSYGTGTLGGTIARSWPPAETPFARFMNLIGGYLNHYSDYSTAQITAAKPYHYGGWVTSNSFDDVKNSKLQVMFGNNPLETRMSGGGEIFVTQQIKKKHGVRTIVIDPRYSETSVGLGDQWVALRPGTDAALIAGLAHVLIDEDLHDQEFLDKYCIGFDEDHMPEGAPENASYRSYIEGKGPDGVEKTPEWAAKITGVPAQEIRQLAREMGTAQPVSITQGWGPQRHANGENQARAVFTLAAMLGQIGIPGGGTGAREGSASLPMTYPFNTQYENPIETSIPVAMWTQAVDHGEEMTATHDGVQGKDKLDVPIKMLWQYAGNTHTNQHSDLNRTIELLKDDSKAELVVVSDIQMTVSARYADYVLPDASTAEQVDVIQQGSAGNLEYTILASPAIKPLYDCRPIYDVVADLAERFGVRDKFTEGRTQEEWVKYTLDESRKEIPELPEYEELKEMGVWRREGESVIALEDFREDPEANPLETPSGKIEIFSETLHKMIDEWEFDESIPGNKLTALPEHVDTWEGAKAAAENKEYPLQVIGHHTKGRTHSSYGNVDWLRDDAHPQVLWINPIDANQRGIENDDEVYAFNGRGRIKSIARVTPRIAPGVISIPQGSWFNPKDGGVDEGASVNTLTSWQPSPLGKGNAQHTAICQVEKA</sequence>
<dbReference type="EC" id="1.8.99.-" evidence="13"/>
<evidence type="ECO:0000313" key="13">
    <source>
        <dbReference type="EMBL" id="STC69648.1"/>
    </source>
</evidence>
<dbReference type="InterPro" id="IPR006657">
    <property type="entry name" value="MoPterin_dinucl-bd_dom"/>
</dbReference>
<dbReference type="PROSITE" id="PS00551">
    <property type="entry name" value="MOLYBDOPTERIN_PROK_1"/>
    <property type="match status" value="1"/>
</dbReference>
<organism evidence="13 14">
    <name type="scientific">Corynebacterium pilosum</name>
    <dbReference type="NCBI Taxonomy" id="35756"/>
    <lineage>
        <taxon>Bacteria</taxon>
        <taxon>Bacillati</taxon>
        <taxon>Actinomycetota</taxon>
        <taxon>Actinomycetes</taxon>
        <taxon>Mycobacteriales</taxon>
        <taxon>Corynebacteriaceae</taxon>
        <taxon>Corynebacterium</taxon>
    </lineage>
</organism>
<dbReference type="PROSITE" id="PS51669">
    <property type="entry name" value="4FE4S_MOW_BIS_MGD"/>
    <property type="match status" value="1"/>
</dbReference>
<keyword evidence="7" id="KW-0732">Signal</keyword>
<evidence type="ECO:0000256" key="7">
    <source>
        <dbReference type="ARBA" id="ARBA00022729"/>
    </source>
</evidence>
<dbReference type="Gene3D" id="2.40.40.20">
    <property type="match status" value="1"/>
</dbReference>
<dbReference type="Pfam" id="PF00384">
    <property type="entry name" value="Molybdopterin"/>
    <property type="match status" value="1"/>
</dbReference>
<keyword evidence="4" id="KW-0004">4Fe-4S</keyword>
<feature type="domain" description="4Fe-4S Mo/W bis-MGD-type" evidence="12">
    <location>
        <begin position="73"/>
        <end position="134"/>
    </location>
</feature>
<evidence type="ECO:0000256" key="1">
    <source>
        <dbReference type="ARBA" id="ARBA00001942"/>
    </source>
</evidence>
<dbReference type="InterPro" id="IPR006963">
    <property type="entry name" value="Mopterin_OxRdtase_4Fe-4S_dom"/>
</dbReference>
<dbReference type="PANTHER" id="PTHR43742">
    <property type="entry name" value="TRIMETHYLAMINE-N-OXIDE REDUCTASE"/>
    <property type="match status" value="1"/>
</dbReference>
<dbReference type="GO" id="GO:0009061">
    <property type="term" value="P:anaerobic respiration"/>
    <property type="evidence" value="ECO:0007669"/>
    <property type="project" value="TreeGrafter"/>
</dbReference>
<dbReference type="Pfam" id="PF04879">
    <property type="entry name" value="Molybdop_Fe4S4"/>
    <property type="match status" value="1"/>
</dbReference>
<dbReference type="RefSeq" id="WP_018581650.1">
    <property type="nucleotide sequence ID" value="NZ_UFXQ01000001.1"/>
</dbReference>
<dbReference type="Pfam" id="PF01568">
    <property type="entry name" value="Molydop_binding"/>
    <property type="match status" value="1"/>
</dbReference>
<keyword evidence="5" id="KW-0500">Molybdenum</keyword>
<dbReference type="GO" id="GO:0030151">
    <property type="term" value="F:molybdenum ion binding"/>
    <property type="evidence" value="ECO:0007669"/>
    <property type="project" value="InterPro"/>
</dbReference>
<dbReference type="Proteomes" id="UP000254467">
    <property type="component" value="Unassembled WGS sequence"/>
</dbReference>
<keyword evidence="14" id="KW-1185">Reference proteome</keyword>
<dbReference type="GO" id="GO:0051539">
    <property type="term" value="F:4 iron, 4 sulfur cluster binding"/>
    <property type="evidence" value="ECO:0007669"/>
    <property type="project" value="UniProtKB-KW"/>
</dbReference>